<sequence length="116" mass="12951">MRLFLPINPVFAVYTSVANAKHTKWLNRYADIVPLDPANPMAVRQLVKEVDKGRPVVIFPEGRITVTIGLMKIYEGAAFIAAKSGAKVIPVRIEGAEFSYFSRVRKNVKYKSKALS</sequence>
<feature type="domain" description="Phospholipid/glycerol acyltransferase" evidence="4">
    <location>
        <begin position="1"/>
        <end position="96"/>
    </location>
</feature>
<name>A0A2X2C368_PROMI</name>
<evidence type="ECO:0000259" key="4">
    <source>
        <dbReference type="SMART" id="SM00563"/>
    </source>
</evidence>
<dbReference type="CDD" id="cd07989">
    <property type="entry name" value="LPLAT_AGPAT-like"/>
    <property type="match status" value="1"/>
</dbReference>
<accession>A0A2X2C368</accession>
<dbReference type="GO" id="GO:0003841">
    <property type="term" value="F:1-acylglycerol-3-phosphate O-acyltransferase activity"/>
    <property type="evidence" value="ECO:0007669"/>
    <property type="project" value="TreeGrafter"/>
</dbReference>
<comment type="pathway">
    <text evidence="1">Lipid metabolism.</text>
</comment>
<keyword evidence="2 5" id="KW-0808">Transferase</keyword>
<dbReference type="Pfam" id="PF01553">
    <property type="entry name" value="Acyltransferase"/>
    <property type="match status" value="1"/>
</dbReference>
<evidence type="ECO:0000256" key="1">
    <source>
        <dbReference type="ARBA" id="ARBA00005189"/>
    </source>
</evidence>
<dbReference type="PANTHER" id="PTHR10434">
    <property type="entry name" value="1-ACYL-SN-GLYCEROL-3-PHOSPHATE ACYLTRANSFERASE"/>
    <property type="match status" value="1"/>
</dbReference>
<keyword evidence="3 5" id="KW-0012">Acyltransferase</keyword>
<evidence type="ECO:0000256" key="2">
    <source>
        <dbReference type="ARBA" id="ARBA00022679"/>
    </source>
</evidence>
<evidence type="ECO:0000313" key="6">
    <source>
        <dbReference type="Proteomes" id="UP000251485"/>
    </source>
</evidence>
<dbReference type="SMART" id="SM00563">
    <property type="entry name" value="PlsC"/>
    <property type="match status" value="1"/>
</dbReference>
<gene>
    <name evidence="5" type="primary">aas_3</name>
    <name evidence="5" type="ORF">NCTC10975_04349</name>
</gene>
<dbReference type="GO" id="GO:0006654">
    <property type="term" value="P:phosphatidic acid biosynthetic process"/>
    <property type="evidence" value="ECO:0007669"/>
    <property type="project" value="TreeGrafter"/>
</dbReference>
<protein>
    <submittedName>
        <fullName evidence="5">Bifunctional acyl-[acyl carrier protein] synthetase/2-acylglycerophosphoethanolamine acyltransferase</fullName>
    </submittedName>
</protein>
<proteinExistence type="predicted"/>
<dbReference type="SUPFAM" id="SSF69593">
    <property type="entry name" value="Glycerol-3-phosphate (1)-acyltransferase"/>
    <property type="match status" value="1"/>
</dbReference>
<dbReference type="AlphaFoldDB" id="A0A2X2C368"/>
<dbReference type="Proteomes" id="UP000251485">
    <property type="component" value="Unassembled WGS sequence"/>
</dbReference>
<organism evidence="5 6">
    <name type="scientific">Proteus mirabilis</name>
    <dbReference type="NCBI Taxonomy" id="584"/>
    <lineage>
        <taxon>Bacteria</taxon>
        <taxon>Pseudomonadati</taxon>
        <taxon>Pseudomonadota</taxon>
        <taxon>Gammaproteobacteria</taxon>
        <taxon>Enterobacterales</taxon>
        <taxon>Morganellaceae</taxon>
        <taxon>Proteus</taxon>
    </lineage>
</organism>
<dbReference type="EMBL" id="UAUE01000028">
    <property type="protein sequence ID" value="SPZ01688.1"/>
    <property type="molecule type" value="Genomic_DNA"/>
</dbReference>
<evidence type="ECO:0000256" key="3">
    <source>
        <dbReference type="ARBA" id="ARBA00023315"/>
    </source>
</evidence>
<reference evidence="5 6" key="1">
    <citation type="submission" date="2018-06" db="EMBL/GenBank/DDBJ databases">
        <authorList>
            <consortium name="Pathogen Informatics"/>
            <person name="Doyle S."/>
        </authorList>
    </citation>
    <scope>NUCLEOTIDE SEQUENCE [LARGE SCALE GENOMIC DNA]</scope>
    <source>
        <strain evidence="5 6">NCTC10975</strain>
    </source>
</reference>
<dbReference type="InterPro" id="IPR002123">
    <property type="entry name" value="Plipid/glycerol_acylTrfase"/>
</dbReference>
<evidence type="ECO:0000313" key="5">
    <source>
        <dbReference type="EMBL" id="SPZ01688.1"/>
    </source>
</evidence>
<dbReference type="PANTHER" id="PTHR10434:SF11">
    <property type="entry name" value="1-ACYL-SN-GLYCEROL-3-PHOSPHATE ACYLTRANSFERASE"/>
    <property type="match status" value="1"/>
</dbReference>